<organism evidence="2 3">
    <name type="scientific">Acanthosepion pharaonis</name>
    <name type="common">Pharaoh cuttlefish</name>
    <name type="synonym">Sepia pharaonis</name>
    <dbReference type="NCBI Taxonomy" id="158019"/>
    <lineage>
        <taxon>Eukaryota</taxon>
        <taxon>Metazoa</taxon>
        <taxon>Spiralia</taxon>
        <taxon>Lophotrochozoa</taxon>
        <taxon>Mollusca</taxon>
        <taxon>Cephalopoda</taxon>
        <taxon>Coleoidea</taxon>
        <taxon>Decapodiformes</taxon>
        <taxon>Sepiida</taxon>
        <taxon>Sepiina</taxon>
        <taxon>Sepiidae</taxon>
        <taxon>Acanthosepion</taxon>
    </lineage>
</organism>
<feature type="compositionally biased region" description="Polar residues" evidence="1">
    <location>
        <begin position="167"/>
        <end position="184"/>
    </location>
</feature>
<dbReference type="AlphaFoldDB" id="A0A812E5C7"/>
<name>A0A812E5C7_ACAPH</name>
<keyword evidence="3" id="KW-1185">Reference proteome</keyword>
<feature type="compositionally biased region" description="Polar residues" evidence="1">
    <location>
        <begin position="1"/>
        <end position="26"/>
    </location>
</feature>
<feature type="region of interest" description="Disordered" evidence="1">
    <location>
        <begin position="1"/>
        <end position="120"/>
    </location>
</feature>
<comment type="caution">
    <text evidence="2">The sequence shown here is derived from an EMBL/GenBank/DDBJ whole genome shotgun (WGS) entry which is preliminary data.</text>
</comment>
<evidence type="ECO:0000313" key="2">
    <source>
        <dbReference type="EMBL" id="CAE1313938.1"/>
    </source>
</evidence>
<evidence type="ECO:0000256" key="1">
    <source>
        <dbReference type="SAM" id="MobiDB-lite"/>
    </source>
</evidence>
<gene>
    <name evidence="2" type="ORF">SPHA_64986</name>
</gene>
<accession>A0A812E5C7</accession>
<proteinExistence type="predicted"/>
<reference evidence="2" key="1">
    <citation type="submission" date="2021-01" db="EMBL/GenBank/DDBJ databases">
        <authorList>
            <person name="Li R."/>
            <person name="Bekaert M."/>
        </authorList>
    </citation>
    <scope>NUCLEOTIDE SEQUENCE</scope>
    <source>
        <strain evidence="2">Farmed</strain>
    </source>
</reference>
<dbReference type="EMBL" id="CAHIKZ030004679">
    <property type="protein sequence ID" value="CAE1313938.1"/>
    <property type="molecule type" value="Genomic_DNA"/>
</dbReference>
<feature type="compositionally biased region" description="Low complexity" evidence="1">
    <location>
        <begin position="46"/>
        <end position="60"/>
    </location>
</feature>
<feature type="region of interest" description="Disordered" evidence="1">
    <location>
        <begin position="164"/>
        <end position="188"/>
    </location>
</feature>
<dbReference type="Proteomes" id="UP000597762">
    <property type="component" value="Unassembled WGS sequence"/>
</dbReference>
<evidence type="ECO:0000313" key="3">
    <source>
        <dbReference type="Proteomes" id="UP000597762"/>
    </source>
</evidence>
<sequence length="208" mass="22527">MVDSIDTTPASTVLIITSGTSNQPSSLADHDPPSSRPSSPAPRPRLQPSSSSSSPADPRLTSLRLRPHHHQQDPATNQPSPSSTSSPADPRLTSLHLRPHHHQRTTNQPPPSSSSSLADSRLTSLHLRPHHHQRTTNQPPPSSSSSLADPRLASLRLRPHHDLPATLLSSIQPDHQTRSLPDSGTTFTSSPTPFRICIHCRAEIKFGI</sequence>
<protein>
    <submittedName>
        <fullName evidence="2">Uncharacterized protein</fullName>
    </submittedName>
</protein>